<accession>A0ABR3FRX0</accession>
<dbReference type="Proteomes" id="UP001465976">
    <property type="component" value="Unassembled WGS sequence"/>
</dbReference>
<dbReference type="EMBL" id="JBAHYK010000114">
    <property type="protein sequence ID" value="KAL0578190.1"/>
    <property type="molecule type" value="Genomic_DNA"/>
</dbReference>
<protein>
    <recommendedName>
        <fullName evidence="3">F-box domain-containing protein</fullName>
    </recommendedName>
</protein>
<comment type="caution">
    <text evidence="1">The sequence shown here is derived from an EMBL/GenBank/DDBJ whole genome shotgun (WGS) entry which is preliminary data.</text>
</comment>
<reference evidence="1 2" key="1">
    <citation type="submission" date="2024-02" db="EMBL/GenBank/DDBJ databases">
        <title>A draft genome for the cacao thread blight pathogen Marasmius crinis-equi.</title>
        <authorList>
            <person name="Cohen S.P."/>
            <person name="Baruah I.K."/>
            <person name="Amoako-Attah I."/>
            <person name="Bukari Y."/>
            <person name="Meinhardt L.W."/>
            <person name="Bailey B.A."/>
        </authorList>
    </citation>
    <scope>NUCLEOTIDE SEQUENCE [LARGE SCALE GENOMIC DNA]</scope>
    <source>
        <strain evidence="1 2">GH-76</strain>
    </source>
</reference>
<sequence>MLFDIPYDVWTDIVQHVDRPTLRVLQATSSTLYSLACPILYQQVVYRYGITALRNESFWCRVLSPPSSNHRLYLPTSVLLKPRSVLIGPHRPDAIYSPANVFSWSTLIPIVRTWKNVVSLNLQNIVIPHDIVIDFLHLPDLEYLALTNVSIPVDGNSQNAPESIVASPQASLKSFVLKGQVRGDVDGLDRVWTVVETVLRSRSLRSVTVDVEGLPSMARMVSSNSGDLLASREYSFNTLTVIDNGRGRSRIWGPALRRVFVSVGTPLEKLSVLSLEDLDMTPVPLSFGCLRVLHGPTTLLLSLSSTTVHRLAEVVMTETIAEPLQFLTSFLRRSGDSLRELKILKLNVVAMDDGFLIGLSSVAPGLEELHLESEYEDLSTVRKSLNITSRKMTVFYRASLIHGLRHL</sequence>
<evidence type="ECO:0000313" key="1">
    <source>
        <dbReference type="EMBL" id="KAL0578190.1"/>
    </source>
</evidence>
<evidence type="ECO:0008006" key="3">
    <source>
        <dbReference type="Google" id="ProtNLM"/>
    </source>
</evidence>
<name>A0ABR3FRX0_9AGAR</name>
<organism evidence="1 2">
    <name type="scientific">Marasmius crinis-equi</name>
    <dbReference type="NCBI Taxonomy" id="585013"/>
    <lineage>
        <taxon>Eukaryota</taxon>
        <taxon>Fungi</taxon>
        <taxon>Dikarya</taxon>
        <taxon>Basidiomycota</taxon>
        <taxon>Agaricomycotina</taxon>
        <taxon>Agaricomycetes</taxon>
        <taxon>Agaricomycetidae</taxon>
        <taxon>Agaricales</taxon>
        <taxon>Marasmiineae</taxon>
        <taxon>Marasmiaceae</taxon>
        <taxon>Marasmius</taxon>
    </lineage>
</organism>
<gene>
    <name evidence="1" type="ORF">V5O48_003793</name>
</gene>
<dbReference type="SUPFAM" id="SSF52047">
    <property type="entry name" value="RNI-like"/>
    <property type="match status" value="1"/>
</dbReference>
<evidence type="ECO:0000313" key="2">
    <source>
        <dbReference type="Proteomes" id="UP001465976"/>
    </source>
</evidence>
<proteinExistence type="predicted"/>
<keyword evidence="2" id="KW-1185">Reference proteome</keyword>